<dbReference type="PANTHER" id="PTHR43248">
    <property type="entry name" value="2-SUCCINYL-6-HYDROXY-2,4-CYCLOHEXADIENE-1-CARBOXYLATE SYNTHASE"/>
    <property type="match status" value="1"/>
</dbReference>
<feature type="domain" description="Peptidase S33 tripeptidyl aminopeptidase-like C-terminal" evidence="6">
    <location>
        <begin position="432"/>
        <end position="532"/>
    </location>
</feature>
<dbReference type="GO" id="GO:0016787">
    <property type="term" value="F:hydrolase activity"/>
    <property type="evidence" value="ECO:0007669"/>
    <property type="project" value="UniProtKB-KW"/>
</dbReference>
<evidence type="ECO:0000256" key="1">
    <source>
        <dbReference type="ARBA" id="ARBA00010088"/>
    </source>
</evidence>
<feature type="signal peptide" evidence="4">
    <location>
        <begin position="1"/>
        <end position="31"/>
    </location>
</feature>
<evidence type="ECO:0000256" key="2">
    <source>
        <dbReference type="ARBA" id="ARBA00022729"/>
    </source>
</evidence>
<protein>
    <submittedName>
        <fullName evidence="7">Alpha/beta hydrolase family protein</fullName>
    </submittedName>
</protein>
<dbReference type="OrthoDB" id="4006962at2"/>
<dbReference type="RefSeq" id="WP_121159162.1">
    <property type="nucleotide sequence ID" value="NZ_RBKT01000001.1"/>
</dbReference>
<dbReference type="SUPFAM" id="SSF53474">
    <property type="entry name" value="alpha/beta-Hydrolases"/>
    <property type="match status" value="1"/>
</dbReference>
<evidence type="ECO:0000313" key="7">
    <source>
        <dbReference type="EMBL" id="RKR90984.1"/>
    </source>
</evidence>
<evidence type="ECO:0000313" key="8">
    <source>
        <dbReference type="Proteomes" id="UP000277671"/>
    </source>
</evidence>
<feature type="chain" id="PRO_5019775067" evidence="4">
    <location>
        <begin position="32"/>
        <end position="535"/>
    </location>
</feature>
<evidence type="ECO:0000259" key="5">
    <source>
        <dbReference type="Pfam" id="PF00561"/>
    </source>
</evidence>
<name>A0A495JRJ7_9ACTN</name>
<comment type="similarity">
    <text evidence="1">Belongs to the peptidase S33 family.</text>
</comment>
<evidence type="ECO:0000256" key="3">
    <source>
        <dbReference type="ARBA" id="ARBA00022801"/>
    </source>
</evidence>
<sequence>MTRTLARRWRVLAGCVAATLVLSGCTLPVFAPRTDGGAPGRAASGPVGSAAAWKPCPETARELVGRTAPEMRYDCATIAVPRDWLAAGGTAAPGTGSSATPGNSATFDIALIRARSTRQRDRIGSLLINPGGPGGSGVDTAVYLSFGPAFGGLPDDVTDRFDIVGFDPRGVSRSSPVECVSDANLDTSFGYDPDPESQAGFDGLVALNQRIGEACADKYGDDLRLFSTEQAARDMDAIRAAVGDEKLTYLGYSYGTLLGATYAQLFPRNVRALVLDGAVDPQQDSVADSESQAKGFELAFTNFTRWCAQTPSRCPVAPDARKAVTDALAKADVSPVRGRDGRTATGGWVLYAVISSLYTESGWEELAKAIDRLEGGDPTGVFELADSYAERDADGTYSNLFDANLTINCADDEGTPDVARIRELQAQWRAKYPLFGAALATGLLTCRYWPGQRDPYPTGAATGAPPILVVGTTGDPATPYEQTPKLADMLGVGTVLTWEGEGHTAYPQTRCVTEAVDAYLIDLTVPPTGLRCPAR</sequence>
<feature type="domain" description="AB hydrolase-1" evidence="5">
    <location>
        <begin position="126"/>
        <end position="311"/>
    </location>
</feature>
<dbReference type="InterPro" id="IPR029058">
    <property type="entry name" value="AB_hydrolase_fold"/>
</dbReference>
<dbReference type="PANTHER" id="PTHR43248:SF29">
    <property type="entry name" value="TRIPEPTIDYL AMINOPEPTIDASE"/>
    <property type="match status" value="1"/>
</dbReference>
<reference evidence="7 8" key="1">
    <citation type="submission" date="2018-10" db="EMBL/GenBank/DDBJ databases">
        <title>Sequencing the genomes of 1000 actinobacteria strains.</title>
        <authorList>
            <person name="Klenk H.-P."/>
        </authorList>
    </citation>
    <scope>NUCLEOTIDE SEQUENCE [LARGE SCALE GENOMIC DNA]</scope>
    <source>
        <strain evidence="7 8">DSM 45175</strain>
    </source>
</reference>
<proteinExistence type="inferred from homology"/>
<evidence type="ECO:0000259" key="6">
    <source>
        <dbReference type="Pfam" id="PF08386"/>
    </source>
</evidence>
<dbReference type="InterPro" id="IPR051601">
    <property type="entry name" value="Serine_prot/Carboxylest_S33"/>
</dbReference>
<dbReference type="PROSITE" id="PS51257">
    <property type="entry name" value="PROKAR_LIPOPROTEIN"/>
    <property type="match status" value="1"/>
</dbReference>
<keyword evidence="8" id="KW-1185">Reference proteome</keyword>
<dbReference type="InterPro" id="IPR013595">
    <property type="entry name" value="Pept_S33_TAP-like_C"/>
</dbReference>
<evidence type="ECO:0000256" key="4">
    <source>
        <dbReference type="SAM" id="SignalP"/>
    </source>
</evidence>
<organism evidence="7 8">
    <name type="scientific">Micromonospora pisi</name>
    <dbReference type="NCBI Taxonomy" id="589240"/>
    <lineage>
        <taxon>Bacteria</taxon>
        <taxon>Bacillati</taxon>
        <taxon>Actinomycetota</taxon>
        <taxon>Actinomycetes</taxon>
        <taxon>Micromonosporales</taxon>
        <taxon>Micromonosporaceae</taxon>
        <taxon>Micromonospora</taxon>
    </lineage>
</organism>
<dbReference type="Pfam" id="PF00561">
    <property type="entry name" value="Abhydrolase_1"/>
    <property type="match status" value="1"/>
</dbReference>
<gene>
    <name evidence="7" type="ORF">BDK92_5368</name>
</gene>
<accession>A0A495JRJ7</accession>
<dbReference type="Pfam" id="PF08386">
    <property type="entry name" value="Abhydrolase_4"/>
    <property type="match status" value="1"/>
</dbReference>
<keyword evidence="3 7" id="KW-0378">Hydrolase</keyword>
<dbReference type="Proteomes" id="UP000277671">
    <property type="component" value="Unassembled WGS sequence"/>
</dbReference>
<keyword evidence="2 4" id="KW-0732">Signal</keyword>
<dbReference type="AlphaFoldDB" id="A0A495JRJ7"/>
<dbReference type="Gene3D" id="3.40.50.1820">
    <property type="entry name" value="alpha/beta hydrolase"/>
    <property type="match status" value="1"/>
</dbReference>
<comment type="caution">
    <text evidence="7">The sequence shown here is derived from an EMBL/GenBank/DDBJ whole genome shotgun (WGS) entry which is preliminary data.</text>
</comment>
<dbReference type="EMBL" id="RBKT01000001">
    <property type="protein sequence ID" value="RKR90984.1"/>
    <property type="molecule type" value="Genomic_DNA"/>
</dbReference>
<dbReference type="InterPro" id="IPR000073">
    <property type="entry name" value="AB_hydrolase_1"/>
</dbReference>